<dbReference type="EMBL" id="OK574431">
    <property type="protein sequence ID" value="UHS18427.1"/>
    <property type="molecule type" value="Genomic_DNA"/>
</dbReference>
<evidence type="ECO:0000256" key="5">
    <source>
        <dbReference type="ARBA" id="ARBA00022561"/>
    </source>
</evidence>
<comment type="similarity">
    <text evidence="2 7">Belongs to the anelloviridae capsid protein family.</text>
</comment>
<reference evidence="9" key="1">
    <citation type="journal article" date="2021" name="Cell Host Microbe">
        <title>Global genome analysis reveals a vast and dynamic anellovirus landscape within the human virome.</title>
        <authorList>
            <person name="Arze C.A."/>
            <person name="Springer S."/>
            <person name="Dudas G."/>
            <person name="Patel S."/>
            <person name="Bhattacharyya A."/>
            <person name="Swaminathan H."/>
            <person name="Brugnara C."/>
            <person name="Delagrave S."/>
            <person name="Ong T."/>
            <person name="Kahvejian A."/>
            <person name="Echelard Y."/>
            <person name="Weinstein E.G."/>
            <person name="Hajjar R.J."/>
            <person name="Andersen K.G."/>
            <person name="Yozwiak N.L."/>
        </authorList>
    </citation>
    <scope>NUCLEOTIDE SEQUENCE</scope>
    <source>
        <strain evidence="9">TF1YBNF4B</strain>
    </source>
</reference>
<evidence type="ECO:0000256" key="4">
    <source>
        <dbReference type="ARBA" id="ARBA00022431"/>
    </source>
</evidence>
<evidence type="ECO:0000256" key="3">
    <source>
        <dbReference type="ARBA" id="ARBA00018091"/>
    </source>
</evidence>
<feature type="region of interest" description="Disordered" evidence="8">
    <location>
        <begin position="19"/>
        <end position="44"/>
    </location>
</feature>
<evidence type="ECO:0000256" key="2">
    <source>
        <dbReference type="ARBA" id="ARBA00006131"/>
    </source>
</evidence>
<comment type="function">
    <text evidence="7">Self-assembles to form an icosahedral capsid.</text>
</comment>
<evidence type="ECO:0000313" key="9">
    <source>
        <dbReference type="EMBL" id="UHS18427.1"/>
    </source>
</evidence>
<evidence type="ECO:0000256" key="1">
    <source>
        <dbReference type="ARBA" id="ARBA00004328"/>
    </source>
</evidence>
<protein>
    <recommendedName>
        <fullName evidence="3 7">Capsid protein</fullName>
    </recommendedName>
</protein>
<name>A0A8K1XZD3_9VIRU</name>
<keyword evidence="6 7" id="KW-0946">Virion</keyword>
<dbReference type="GO" id="GO:0039615">
    <property type="term" value="C:T=1 icosahedral viral capsid"/>
    <property type="evidence" value="ECO:0007669"/>
    <property type="project" value="UniProtKB-UniRule"/>
</dbReference>
<keyword evidence="4 7" id="KW-1140">T=1 icosahedral capsid protein</keyword>
<dbReference type="Pfam" id="PF02956">
    <property type="entry name" value="TT_ORF1"/>
    <property type="match status" value="1"/>
</dbReference>
<accession>A0A8K1XZD3</accession>
<feature type="compositionally biased region" description="Acidic residues" evidence="8">
    <location>
        <begin position="686"/>
        <end position="697"/>
    </location>
</feature>
<comment type="subcellular location">
    <subcellularLocation>
        <location evidence="1 7">Virion</location>
    </subcellularLocation>
</comment>
<keyword evidence="5 7" id="KW-0167">Capsid protein</keyword>
<evidence type="ECO:0000256" key="6">
    <source>
        <dbReference type="ARBA" id="ARBA00022844"/>
    </source>
</evidence>
<evidence type="ECO:0000256" key="8">
    <source>
        <dbReference type="SAM" id="MobiDB-lite"/>
    </source>
</evidence>
<dbReference type="InterPro" id="IPR004219">
    <property type="entry name" value="TTvirus_Unk"/>
</dbReference>
<organism evidence="9">
    <name type="scientific">Alphatorquevirus sp</name>
    <dbReference type="NCBI Taxonomy" id="2809145"/>
    <lineage>
        <taxon>Viruses</taxon>
        <taxon>Monodnaviria</taxon>
        <taxon>Shotokuvirae</taxon>
        <taxon>Commensaviricota</taxon>
        <taxon>Cardeaviricetes</taxon>
        <taxon>Sanitavirales</taxon>
        <taxon>Anelloviridae</taxon>
        <taxon>Alphatorquevirus</taxon>
    </lineage>
</organism>
<evidence type="ECO:0000256" key="7">
    <source>
        <dbReference type="RuleBase" id="RU361230"/>
    </source>
</evidence>
<sequence length="738" mass="87488">MAWYWWRRRRPWRWRRRRRRRRRRPRFRRRRRAARPARRPRVRRRKWRGGYWRRKTVRRRRRRKRQKKIKLTQWNPATVKKCIIKGYIPLIICGTGSTGTTYRNFASHMNDYTKYDPFGGGMSTMMFTLQGLYEEYEKHHNSWSRSNLDLELCRYKGCKFTMYRHPETDFIFWYNRKLPFNDTQLTGPEMQPGIAMCSRKKKILIKSFKTKPKGPMTVSVKIPPPTLFSDRWYFQKDLANVPLLTTKAIACSLRFPFCRPQTDNSCVYFLVLQDWYNQCLSIAPTHVDNNWLALKNRIQTQYNATTGTTIPTHGWMGTVFNTFKTEEHIKCPPAKDQKQPNPGDATQNCYKNVSSLWGDHVYDKEKIIKAWEDNHNKYWDARKTQTFSESKALSHKTGLYSSMFLSNSRLSPDFPGLYKEIIYNPYLDKGTGNRVWIDWCTKNDSQFRDTPGRVPIVDVPLYAAFLGYSDYCKKYYHDPGIMKEVRLTIQCPYTNPPLYDKDNTDMGYVPYDYNFGDGKMPDGAGYIPIAYRFKWYVCMFHQQNFMNDIVQCGPFAYPGDQKNCVLACKYSFKFLFGGNPIPQQTIKDPKTQPDFPVPGTGQFPFRVQVVNPRHIDEGALFRRWDIRRGWYSNKAIKRMQEKQRDADFIAGPPKKPRFEVPAAQQEENSPSQERRLELWYGSTTETETEAEAQEEETQTVQQQLNQQLREQRKLGKAINNIFKQLIKTQQHLHAPIIH</sequence>
<proteinExistence type="inferred from homology"/>
<feature type="region of interest" description="Disordered" evidence="8">
    <location>
        <begin position="648"/>
        <end position="704"/>
    </location>
</feature>